<evidence type="ECO:0000313" key="1">
    <source>
        <dbReference type="EMBL" id="EPY08506.1"/>
    </source>
</evidence>
<reference evidence="1 2" key="1">
    <citation type="submission" date="2013-05" db="EMBL/GenBank/DDBJ databases">
        <authorList>
            <person name="Strain E.A."/>
            <person name="Brown E."/>
            <person name="Allard M.W."/>
            <person name="Luo Y.L."/>
        </authorList>
    </citation>
    <scope>NUCLEOTIDE SEQUENCE [LARGE SCALE GENOMIC DNA]</scope>
    <source>
        <strain evidence="1 2">TS-15</strain>
    </source>
</reference>
<dbReference type="AlphaFoldDB" id="S9U1W7"/>
<organism evidence="1 2">
    <name type="scientific">Paenibacillus alvei TS-15</name>
    <dbReference type="NCBI Taxonomy" id="1117108"/>
    <lineage>
        <taxon>Bacteria</taxon>
        <taxon>Bacillati</taxon>
        <taxon>Bacillota</taxon>
        <taxon>Bacilli</taxon>
        <taxon>Bacillales</taxon>
        <taxon>Paenibacillaceae</taxon>
        <taxon>Paenibacillus</taxon>
    </lineage>
</organism>
<dbReference type="Proteomes" id="UP000015344">
    <property type="component" value="Unassembled WGS sequence"/>
</dbReference>
<name>S9U1W7_PAEAL</name>
<dbReference type="RefSeq" id="WP_021258372.1">
    <property type="nucleotide sequence ID" value="NZ_ATMT01000014.1"/>
</dbReference>
<gene>
    <name evidence="1" type="ORF">PAALTS15_04106</name>
</gene>
<dbReference type="EMBL" id="ATMT01000014">
    <property type="protein sequence ID" value="EPY08506.1"/>
    <property type="molecule type" value="Genomic_DNA"/>
</dbReference>
<proteinExistence type="predicted"/>
<dbReference type="PATRIC" id="fig|1117108.3.peg.844"/>
<evidence type="ECO:0000313" key="2">
    <source>
        <dbReference type="Proteomes" id="UP000015344"/>
    </source>
</evidence>
<accession>S9U1W7</accession>
<protein>
    <submittedName>
        <fullName evidence="1">Uncharacterized protein</fullName>
    </submittedName>
</protein>
<sequence length="72" mass="8155">MFPKETYFESIRSSRVNARFDAELLLESLRDQKRPVEQPQKGEQRTLSLDTAIMLLVYPTSASFVHVGALAA</sequence>
<comment type="caution">
    <text evidence="1">The sequence shown here is derived from an EMBL/GenBank/DDBJ whole genome shotgun (WGS) entry which is preliminary data.</text>
</comment>